<comment type="caution">
    <text evidence="2">The sequence shown here is derived from an EMBL/GenBank/DDBJ whole genome shotgun (WGS) entry which is preliminary data.</text>
</comment>
<dbReference type="EMBL" id="JBHSGN010000026">
    <property type="protein sequence ID" value="MFC4672828.1"/>
    <property type="molecule type" value="Genomic_DNA"/>
</dbReference>
<keyword evidence="3" id="KW-1185">Reference proteome</keyword>
<protein>
    <submittedName>
        <fullName evidence="2">LA2681 family HEPN domain-containing protein</fullName>
    </submittedName>
</protein>
<evidence type="ECO:0000259" key="1">
    <source>
        <dbReference type="Pfam" id="PF18733"/>
    </source>
</evidence>
<dbReference type="InterPro" id="IPR040826">
    <property type="entry name" value="HEPN_LA2681"/>
</dbReference>
<dbReference type="InterPro" id="IPR011990">
    <property type="entry name" value="TPR-like_helical_dom_sf"/>
</dbReference>
<evidence type="ECO:0000313" key="3">
    <source>
        <dbReference type="Proteomes" id="UP001596023"/>
    </source>
</evidence>
<dbReference type="Pfam" id="PF18733">
    <property type="entry name" value="HEPN_LA2681"/>
    <property type="match status" value="1"/>
</dbReference>
<dbReference type="SUPFAM" id="SSF48452">
    <property type="entry name" value="TPR-like"/>
    <property type="match status" value="1"/>
</dbReference>
<reference evidence="3" key="1">
    <citation type="journal article" date="2019" name="Int. J. Syst. Evol. Microbiol.">
        <title>The Global Catalogue of Microorganisms (GCM) 10K type strain sequencing project: providing services to taxonomists for standard genome sequencing and annotation.</title>
        <authorList>
            <consortium name="The Broad Institute Genomics Platform"/>
            <consortium name="The Broad Institute Genome Sequencing Center for Infectious Disease"/>
            <person name="Wu L."/>
            <person name="Ma J."/>
        </authorList>
    </citation>
    <scope>NUCLEOTIDE SEQUENCE [LARGE SCALE GENOMIC DNA]</scope>
    <source>
        <strain evidence="3">CCUG 66188</strain>
    </source>
</reference>
<organism evidence="2 3">
    <name type="scientific">Dysgonomonas termitidis</name>
    <dbReference type="NCBI Taxonomy" id="1516126"/>
    <lineage>
        <taxon>Bacteria</taxon>
        <taxon>Pseudomonadati</taxon>
        <taxon>Bacteroidota</taxon>
        <taxon>Bacteroidia</taxon>
        <taxon>Bacteroidales</taxon>
        <taxon>Dysgonomonadaceae</taxon>
        <taxon>Dysgonomonas</taxon>
    </lineage>
</organism>
<dbReference type="RefSeq" id="WP_379994040.1">
    <property type="nucleotide sequence ID" value="NZ_JBHSGN010000026.1"/>
</dbReference>
<dbReference type="Proteomes" id="UP001596023">
    <property type="component" value="Unassembled WGS sequence"/>
</dbReference>
<gene>
    <name evidence="2" type="ORF">ACFO6W_03885</name>
</gene>
<sequence length="498" mass="58992">METTNFNNKEPKEILSILGGLFDSSLEARNLDRLQESIKIANAINTEGFDNNSLAILNYFLGNAWSYVFKIKNPIPDFGFEDEEIEKEILYYRKALELIKDCEDDFITCQILTNLGNLFSHIGRIVEAQEYFNLCLSINDKFGMAIGNRGFGLFHYARVIFEPVHQFIFLQYARKYLLESLNCSDVYKEAKQDFYSKAKYIETAYSINDLNDFKTYKNYYKDLKQEEIDYRNWCAEHKLFINPLNDIFTDSVVANDCLFMPSMVLNASEKPIYQTIYNQVKQEYVSARFLFYESLFYNNTHFSDKDVTLMDTLDYSAYSLTAEKTKIAFRVCYSLFDKIAYCLNLYFKLENKPDKVTFKNVWYKNLRKNQGLNQLLSQTGNWALRGLYWLSKDLYEEDFGTTIEPQAKEIAKIRNYIEHKSFKIVESFNCNYTEETETYEIDRDMFIEKTLKVIKLSRSALMYLAYVFYEEESNREQFRDRTTIMPVEFINLKDEYKT</sequence>
<name>A0ABV9KS07_9BACT</name>
<evidence type="ECO:0000313" key="2">
    <source>
        <dbReference type="EMBL" id="MFC4672828.1"/>
    </source>
</evidence>
<feature type="domain" description="LA2681-like HEPN" evidence="1">
    <location>
        <begin position="266"/>
        <end position="470"/>
    </location>
</feature>
<proteinExistence type="predicted"/>
<dbReference type="Gene3D" id="1.25.40.10">
    <property type="entry name" value="Tetratricopeptide repeat domain"/>
    <property type="match status" value="1"/>
</dbReference>
<accession>A0ABV9KS07</accession>